<dbReference type="STRING" id="44742.AXF13_04980"/>
<feature type="region of interest" description="Disordered" evidence="1">
    <location>
        <begin position="59"/>
        <end position="78"/>
    </location>
</feature>
<dbReference type="Proteomes" id="UP000069241">
    <property type="component" value="Chromosome"/>
</dbReference>
<sequence>MMGKMGLGLLGFVGKSLLSGGGAAGSVLSAVGKGCAGGAGKGGGGSSVLSLLGGKSGGGQGCGGGRGGQGGKGRGRNQNAAPLEEAFAALLDKGRAATGTRLETASRPELAPFTPSADQIIDVRAEEAPVAGEGPLDARREAALEALMRHIASFTDGRVRLRHEAFKEQAIHAALRQALEQTGQFTAVEFKAATGSVLLRYDAGRLSRADFLEAAMPLGFFLATC</sequence>
<evidence type="ECO:0000313" key="3">
    <source>
        <dbReference type="Proteomes" id="UP000069241"/>
    </source>
</evidence>
<protein>
    <submittedName>
        <fullName evidence="2">Uncharacterized protein</fullName>
    </submittedName>
</protein>
<gene>
    <name evidence="2" type="ORF">AXF13_04980</name>
</gene>
<dbReference type="EMBL" id="CP014229">
    <property type="protein sequence ID" value="AMD89519.1"/>
    <property type="molecule type" value="Genomic_DNA"/>
</dbReference>
<accession>A0A0X8JIT3</accession>
<evidence type="ECO:0000313" key="2">
    <source>
        <dbReference type="EMBL" id="AMD89519.1"/>
    </source>
</evidence>
<dbReference type="AlphaFoldDB" id="A0A0X8JIT3"/>
<evidence type="ECO:0000256" key="1">
    <source>
        <dbReference type="SAM" id="MobiDB-lite"/>
    </source>
</evidence>
<organism evidence="2 3">
    <name type="scientific">Desulfovibrio fairfieldensis</name>
    <dbReference type="NCBI Taxonomy" id="44742"/>
    <lineage>
        <taxon>Bacteria</taxon>
        <taxon>Pseudomonadati</taxon>
        <taxon>Thermodesulfobacteriota</taxon>
        <taxon>Desulfovibrionia</taxon>
        <taxon>Desulfovibrionales</taxon>
        <taxon>Desulfovibrionaceae</taxon>
        <taxon>Desulfovibrio</taxon>
    </lineage>
</organism>
<name>A0A0X8JIT3_9BACT</name>
<dbReference type="RefSeq" id="WP_062251890.1">
    <property type="nucleotide sequence ID" value="NZ_CP014229.1"/>
</dbReference>
<dbReference type="KEGG" id="dfi:AXF13_04980"/>
<feature type="compositionally biased region" description="Gly residues" evidence="1">
    <location>
        <begin position="59"/>
        <end position="72"/>
    </location>
</feature>
<keyword evidence="3" id="KW-1185">Reference proteome</keyword>
<reference evidence="3" key="1">
    <citation type="submission" date="2016-02" db="EMBL/GenBank/DDBJ databases">
        <authorList>
            <person name="Holder M.E."/>
            <person name="Ajami N.J."/>
            <person name="Petrosino J.F."/>
        </authorList>
    </citation>
    <scope>NUCLEOTIDE SEQUENCE [LARGE SCALE GENOMIC DNA]</scope>
    <source>
        <strain evidence="3">CCUG 45958</strain>
    </source>
</reference>
<proteinExistence type="predicted"/>